<dbReference type="Proteomes" id="UP000231987">
    <property type="component" value="Unassembled WGS sequence"/>
</dbReference>
<dbReference type="PRINTS" id="PR00455">
    <property type="entry name" value="HTHTETR"/>
</dbReference>
<dbReference type="SUPFAM" id="SSF46689">
    <property type="entry name" value="Homeodomain-like"/>
    <property type="match status" value="1"/>
</dbReference>
<dbReference type="AlphaFoldDB" id="A0A2J0Z1S8"/>
<keyword evidence="1" id="KW-0805">Transcription regulation</keyword>
<accession>A0A2J0Z1S8</accession>
<organism evidence="6 7">
    <name type="scientific">Rhizobium meliloti</name>
    <name type="common">Ensifer meliloti</name>
    <name type="synonym">Sinorhizobium meliloti</name>
    <dbReference type="NCBI Taxonomy" id="382"/>
    <lineage>
        <taxon>Bacteria</taxon>
        <taxon>Pseudomonadati</taxon>
        <taxon>Pseudomonadota</taxon>
        <taxon>Alphaproteobacteria</taxon>
        <taxon>Hyphomicrobiales</taxon>
        <taxon>Rhizobiaceae</taxon>
        <taxon>Sinorhizobium/Ensifer group</taxon>
        <taxon>Sinorhizobium</taxon>
    </lineage>
</organism>
<feature type="DNA-binding region" description="H-T-H motif" evidence="4">
    <location>
        <begin position="32"/>
        <end position="51"/>
    </location>
</feature>
<dbReference type="Pfam" id="PF00440">
    <property type="entry name" value="TetR_N"/>
    <property type="match status" value="1"/>
</dbReference>
<dbReference type="PROSITE" id="PS50977">
    <property type="entry name" value="HTH_TETR_2"/>
    <property type="match status" value="1"/>
</dbReference>
<dbReference type="PANTHER" id="PTHR30055:SF234">
    <property type="entry name" value="HTH-TYPE TRANSCRIPTIONAL REGULATOR BETI"/>
    <property type="match status" value="1"/>
</dbReference>
<evidence type="ECO:0000259" key="5">
    <source>
        <dbReference type="PROSITE" id="PS50977"/>
    </source>
</evidence>
<evidence type="ECO:0000256" key="3">
    <source>
        <dbReference type="ARBA" id="ARBA00023163"/>
    </source>
</evidence>
<evidence type="ECO:0000256" key="4">
    <source>
        <dbReference type="PROSITE-ProRule" id="PRU00335"/>
    </source>
</evidence>
<dbReference type="InterPro" id="IPR050109">
    <property type="entry name" value="HTH-type_TetR-like_transc_reg"/>
</dbReference>
<dbReference type="GO" id="GO:0003700">
    <property type="term" value="F:DNA-binding transcription factor activity"/>
    <property type="evidence" value="ECO:0007669"/>
    <property type="project" value="TreeGrafter"/>
</dbReference>
<evidence type="ECO:0000256" key="2">
    <source>
        <dbReference type="ARBA" id="ARBA00023125"/>
    </source>
</evidence>
<dbReference type="InterPro" id="IPR023772">
    <property type="entry name" value="DNA-bd_HTH_TetR-type_CS"/>
</dbReference>
<proteinExistence type="predicted"/>
<gene>
    <name evidence="6" type="ORF">CEJ86_15540</name>
</gene>
<reference evidence="6 7" key="1">
    <citation type="submission" date="2017-06" db="EMBL/GenBank/DDBJ databases">
        <title>Ensifer strains isolated from leguminous trees and herbs display diverse denitrification phenotypes with some acting as strong N2O sinks.</title>
        <authorList>
            <person name="Woliy K."/>
            <person name="Mania D."/>
            <person name="Bakken L.R."/>
            <person name="Frostegard A."/>
        </authorList>
    </citation>
    <scope>NUCLEOTIDE SEQUENCE [LARGE SCALE GENOMIC DNA]</scope>
    <source>
        <strain evidence="6 7">AC50a</strain>
    </source>
</reference>
<dbReference type="RefSeq" id="WP_100672400.1">
    <property type="nucleotide sequence ID" value="NZ_NJGD01000006.1"/>
</dbReference>
<sequence>MPRIKKSPDVRTNEIIGCAERLFFEQGYENTTVNDVIREANVSKGAFYHYFVSKEALLEAVAARMARQSLKELQTVFEDPSLDAVGQLNALFAGSRRLKVDMAPQLKNTFNALFKPENVVLYHRIDVAVSAVTLPFLTELLRRGHKEGSLDAPDPEALAPMLLYLRLGVAKKMHQALQQTEAGDLDGAARTLDGWMRTYGMAVERLLKIPEGTIEVTEPGFSRAFLEASV</sequence>
<keyword evidence="2 4" id="KW-0238">DNA-binding</keyword>
<protein>
    <submittedName>
        <fullName evidence="6">TetR family transcriptional regulator</fullName>
    </submittedName>
</protein>
<evidence type="ECO:0000313" key="7">
    <source>
        <dbReference type="Proteomes" id="UP000231987"/>
    </source>
</evidence>
<feature type="domain" description="HTH tetR-type" evidence="5">
    <location>
        <begin position="9"/>
        <end position="69"/>
    </location>
</feature>
<keyword evidence="3" id="KW-0804">Transcription</keyword>
<dbReference type="EMBL" id="NJGD01000006">
    <property type="protein sequence ID" value="PJR14467.1"/>
    <property type="molecule type" value="Genomic_DNA"/>
</dbReference>
<dbReference type="Gene3D" id="1.10.357.10">
    <property type="entry name" value="Tetracycline Repressor, domain 2"/>
    <property type="match status" value="1"/>
</dbReference>
<dbReference type="PANTHER" id="PTHR30055">
    <property type="entry name" value="HTH-TYPE TRANSCRIPTIONAL REGULATOR RUTR"/>
    <property type="match status" value="1"/>
</dbReference>
<evidence type="ECO:0000313" key="6">
    <source>
        <dbReference type="EMBL" id="PJR14467.1"/>
    </source>
</evidence>
<name>A0A2J0Z1S8_RHIML</name>
<dbReference type="InterPro" id="IPR001647">
    <property type="entry name" value="HTH_TetR"/>
</dbReference>
<comment type="caution">
    <text evidence="6">The sequence shown here is derived from an EMBL/GenBank/DDBJ whole genome shotgun (WGS) entry which is preliminary data.</text>
</comment>
<dbReference type="PROSITE" id="PS01081">
    <property type="entry name" value="HTH_TETR_1"/>
    <property type="match status" value="1"/>
</dbReference>
<evidence type="ECO:0000256" key="1">
    <source>
        <dbReference type="ARBA" id="ARBA00023015"/>
    </source>
</evidence>
<dbReference type="InterPro" id="IPR009057">
    <property type="entry name" value="Homeodomain-like_sf"/>
</dbReference>
<dbReference type="GO" id="GO:0000976">
    <property type="term" value="F:transcription cis-regulatory region binding"/>
    <property type="evidence" value="ECO:0007669"/>
    <property type="project" value="TreeGrafter"/>
</dbReference>